<organism evidence="3 4">
    <name type="scientific">Eiseniibacteriota bacterium</name>
    <dbReference type="NCBI Taxonomy" id="2212470"/>
    <lineage>
        <taxon>Bacteria</taxon>
        <taxon>Candidatus Eiseniibacteriota</taxon>
    </lineage>
</organism>
<feature type="domain" description="Big-1" evidence="2">
    <location>
        <begin position="23"/>
        <end position="119"/>
    </location>
</feature>
<evidence type="ECO:0000313" key="3">
    <source>
        <dbReference type="EMBL" id="TMQ52254.1"/>
    </source>
</evidence>
<dbReference type="EMBL" id="VBOT01000038">
    <property type="protein sequence ID" value="TMQ52254.1"/>
    <property type="molecule type" value="Genomic_DNA"/>
</dbReference>
<dbReference type="InterPro" id="IPR003344">
    <property type="entry name" value="Big_1_dom"/>
</dbReference>
<sequence length="420" mass="42699">MVPSDDNIFFGALVASGLAGIGDLTLSPSFARAAIGASQVVTGTLLDVSGAPLAGTTVDFAVVSGPDAGLTGSAVTDPDGRATFSYVGATAGTDSVRASFMDDTGRRRSSLNTAVREWFPTYTLEVSVEGAGRVTKEPDLPAYEAGSSVRLTAVPDPGNNFAGWSGSASGSANPATIVMDSNKQIVATFALSNHGPDGSGARASVADLWPPNHKLVPVGISGVQDPDGDPVTITVTGVTQDEPVNGQGDGDTCPDAAIEGGKVWVRAERSGGGNGRVYTIAFTATDGHGGSSDGTVEVCVPHDGRPRHRCVKDALVVNSLGRCGGARPGSEMAGSAGLELRAGAMANGVALLEYSLPEDGEVLLGVFDITGRRVATLEASRQVAGLHQRAWNGAGLPGGMYFCRLQSGGMTVARPVLMVK</sequence>
<evidence type="ECO:0000259" key="2">
    <source>
        <dbReference type="PROSITE" id="PS51127"/>
    </source>
</evidence>
<dbReference type="Pfam" id="PF18998">
    <property type="entry name" value="Flg_new_2"/>
    <property type="match status" value="1"/>
</dbReference>
<dbReference type="PROSITE" id="PS51127">
    <property type="entry name" value="BIG1"/>
    <property type="match status" value="1"/>
</dbReference>
<protein>
    <recommendedName>
        <fullName evidence="2">Big-1 domain-containing protein</fullName>
    </recommendedName>
</protein>
<comment type="caution">
    <text evidence="3">The sequence shown here is derived from an EMBL/GenBank/DDBJ whole genome shotgun (WGS) entry which is preliminary data.</text>
</comment>
<evidence type="ECO:0000256" key="1">
    <source>
        <dbReference type="ARBA" id="ARBA00010116"/>
    </source>
</evidence>
<proteinExistence type="inferred from homology"/>
<dbReference type="Gene3D" id="2.60.40.10">
    <property type="entry name" value="Immunoglobulins"/>
    <property type="match status" value="1"/>
</dbReference>
<dbReference type="InterPro" id="IPR044060">
    <property type="entry name" value="Bacterial_rp_domain"/>
</dbReference>
<reference evidence="3 4" key="1">
    <citation type="journal article" date="2019" name="Nat. Microbiol.">
        <title>Mediterranean grassland soil C-N compound turnover is dependent on rainfall and depth, and is mediated by genomically divergent microorganisms.</title>
        <authorList>
            <person name="Diamond S."/>
            <person name="Andeer P.F."/>
            <person name="Li Z."/>
            <person name="Crits-Christoph A."/>
            <person name="Burstein D."/>
            <person name="Anantharaman K."/>
            <person name="Lane K.R."/>
            <person name="Thomas B.C."/>
            <person name="Pan C."/>
            <person name="Northen T.R."/>
            <person name="Banfield J.F."/>
        </authorList>
    </citation>
    <scope>NUCLEOTIDE SEQUENCE [LARGE SCALE GENOMIC DNA]</scope>
    <source>
        <strain evidence="3">WS_3</strain>
    </source>
</reference>
<dbReference type="Proteomes" id="UP000320184">
    <property type="component" value="Unassembled WGS sequence"/>
</dbReference>
<dbReference type="Gene3D" id="2.60.40.4070">
    <property type="match status" value="1"/>
</dbReference>
<name>A0A538SLK1_UNCEI</name>
<dbReference type="AlphaFoldDB" id="A0A538SLK1"/>
<dbReference type="InterPro" id="IPR013783">
    <property type="entry name" value="Ig-like_fold"/>
</dbReference>
<accession>A0A538SLK1</accession>
<dbReference type="SUPFAM" id="SSF49373">
    <property type="entry name" value="Invasin/intimin cell-adhesion fragments"/>
    <property type="match status" value="1"/>
</dbReference>
<evidence type="ECO:0000313" key="4">
    <source>
        <dbReference type="Proteomes" id="UP000320184"/>
    </source>
</evidence>
<comment type="similarity">
    <text evidence="1">Belongs to the intimin/invasin family.</text>
</comment>
<dbReference type="InterPro" id="IPR008964">
    <property type="entry name" value="Invasin/intimin_cell_adhesion"/>
</dbReference>
<dbReference type="Pfam" id="PF02369">
    <property type="entry name" value="Big_1"/>
    <property type="match status" value="1"/>
</dbReference>
<gene>
    <name evidence="3" type="ORF">E6K73_03210</name>
</gene>